<evidence type="ECO:0000313" key="1">
    <source>
        <dbReference type="EMBL" id="SCB87620.1"/>
    </source>
</evidence>
<dbReference type="RefSeq" id="WP_058297759.1">
    <property type="nucleotide sequence ID" value="NZ_FMAU01000001.1"/>
</dbReference>
<proteinExistence type="predicted"/>
<accession>A0A0V8HMG3</accession>
<protein>
    <submittedName>
        <fullName evidence="1">Uncharacterized protein</fullName>
    </submittedName>
</protein>
<dbReference type="Proteomes" id="UP000181997">
    <property type="component" value="Unassembled WGS sequence"/>
</dbReference>
<evidence type="ECO:0000313" key="2">
    <source>
        <dbReference type="Proteomes" id="UP000181997"/>
    </source>
</evidence>
<sequence length="78" mass="9171">MKDFTISLNFENNTLLNYTVKRVSLDFLKQEIQDGGWIETEEELVNLDKAISCRIYELDAQGNYTSNDYNNNVDEDWL</sequence>
<keyword evidence="2" id="KW-1185">Reference proteome</keyword>
<reference evidence="2" key="1">
    <citation type="submission" date="2016-08" db="EMBL/GenBank/DDBJ databases">
        <authorList>
            <person name="Varghese N."/>
            <person name="Submissions Spin"/>
        </authorList>
    </citation>
    <scope>NUCLEOTIDE SEQUENCE [LARGE SCALE GENOMIC DNA]</scope>
    <source>
        <strain evidence="2">SGD-1123</strain>
    </source>
</reference>
<dbReference type="EMBL" id="FMAU01000001">
    <property type="protein sequence ID" value="SCB87620.1"/>
    <property type="molecule type" value="Genomic_DNA"/>
</dbReference>
<gene>
    <name evidence="1" type="ORF">GA0061094_1096</name>
</gene>
<organism evidence="1 2">
    <name type="scientific">[Bacillus] enclensis</name>
    <dbReference type="NCBI Taxonomy" id="1402860"/>
    <lineage>
        <taxon>Bacteria</taxon>
        <taxon>Bacillati</taxon>
        <taxon>Bacillota</taxon>
        <taxon>Bacilli</taxon>
        <taxon>Bacillales</taxon>
        <taxon>Bacillaceae</taxon>
        <taxon>Rossellomorea</taxon>
    </lineage>
</organism>
<name>A0A0V8HMG3_9BACI</name>
<dbReference type="AlphaFoldDB" id="A0A0V8HMG3"/>